<dbReference type="InterPro" id="IPR002775">
    <property type="entry name" value="DNA/RNA-bd_Alba-like"/>
</dbReference>
<keyword evidence="7" id="KW-1185">Reference proteome</keyword>
<dbReference type="PANTHER" id="PTHR13516:SF4">
    <property type="entry name" value="FI09323P"/>
    <property type="match status" value="1"/>
</dbReference>
<dbReference type="GO" id="GO:0004526">
    <property type="term" value="F:ribonuclease P activity"/>
    <property type="evidence" value="ECO:0007669"/>
    <property type="project" value="UniProtKB-EC"/>
</dbReference>
<feature type="compositionally biased region" description="Low complexity" evidence="4">
    <location>
        <begin position="241"/>
        <end position="252"/>
    </location>
</feature>
<feature type="region of interest" description="Disordered" evidence="4">
    <location>
        <begin position="186"/>
        <end position="252"/>
    </location>
</feature>
<sequence length="252" mass="28898">MNFHRYLKTDQEWKSDAYMLSNVVEKHKADEIKVTMEHYTKGEVSPLEEIEEPCFKLHEHAVHMTVNYGSKIRNLMGFALKKMQEPTTKQIVWTGSGSAIPKAISCAEILKRKIKGLYQINKIRYKRITETWLPKMEDLDRLIVNRDIPTISILLSKEKLDPEEPGYQAPGKCSILLSHENKQKCKTKEFSKTSSSQSRHPYQTQKQFKRKRRQKPTSGEAGSNRSKAGPSSYEKRPSNKPQSSTSSASAPQ</sequence>
<dbReference type="SUPFAM" id="SSF82704">
    <property type="entry name" value="AlbA-like"/>
    <property type="match status" value="1"/>
</dbReference>
<dbReference type="Proteomes" id="UP000597762">
    <property type="component" value="Unassembled WGS sequence"/>
</dbReference>
<dbReference type="InterPro" id="IPR051958">
    <property type="entry name" value="Alba-like_NAB"/>
</dbReference>
<dbReference type="Gene3D" id="3.30.110.20">
    <property type="entry name" value="Alba-like domain"/>
    <property type="match status" value="1"/>
</dbReference>
<gene>
    <name evidence="6" type="ORF">SPHA_61075</name>
</gene>
<evidence type="ECO:0000259" key="5">
    <source>
        <dbReference type="Pfam" id="PF01918"/>
    </source>
</evidence>
<feature type="compositionally biased region" description="Polar residues" evidence="4">
    <location>
        <begin position="216"/>
        <end position="226"/>
    </location>
</feature>
<dbReference type="InterPro" id="IPR036882">
    <property type="entry name" value="Alba-like_dom_sf"/>
</dbReference>
<dbReference type="GO" id="GO:0001682">
    <property type="term" value="P:tRNA 5'-leader removal"/>
    <property type="evidence" value="ECO:0007669"/>
    <property type="project" value="TreeGrafter"/>
</dbReference>
<dbReference type="GO" id="GO:0003723">
    <property type="term" value="F:RNA binding"/>
    <property type="evidence" value="ECO:0007669"/>
    <property type="project" value="TreeGrafter"/>
</dbReference>
<accession>A0A812DRX6</accession>
<organism evidence="6 7">
    <name type="scientific">Acanthosepion pharaonis</name>
    <name type="common">Pharaoh cuttlefish</name>
    <name type="synonym">Sepia pharaonis</name>
    <dbReference type="NCBI Taxonomy" id="158019"/>
    <lineage>
        <taxon>Eukaryota</taxon>
        <taxon>Metazoa</taxon>
        <taxon>Spiralia</taxon>
        <taxon>Lophotrochozoa</taxon>
        <taxon>Mollusca</taxon>
        <taxon>Cephalopoda</taxon>
        <taxon>Coleoidea</taxon>
        <taxon>Decapodiformes</taxon>
        <taxon>Sepiida</taxon>
        <taxon>Sepiina</taxon>
        <taxon>Sepiidae</taxon>
        <taxon>Acanthosepion</taxon>
    </lineage>
</organism>
<keyword evidence="6" id="KW-0378">Hydrolase</keyword>
<dbReference type="Pfam" id="PF01918">
    <property type="entry name" value="Alba"/>
    <property type="match status" value="1"/>
</dbReference>
<protein>
    <submittedName>
        <fullName evidence="6">RPP25</fullName>
        <ecNumber evidence="6">3.1.26.5</ecNumber>
    </submittedName>
</protein>
<dbReference type="GO" id="GO:0005634">
    <property type="term" value="C:nucleus"/>
    <property type="evidence" value="ECO:0007669"/>
    <property type="project" value="UniProtKB-SubCell"/>
</dbReference>
<comment type="subcellular location">
    <subcellularLocation>
        <location evidence="1">Nucleus</location>
    </subcellularLocation>
</comment>
<comment type="similarity">
    <text evidence="2">Belongs to the histone-like Alba family.</text>
</comment>
<evidence type="ECO:0000313" key="7">
    <source>
        <dbReference type="Proteomes" id="UP000597762"/>
    </source>
</evidence>
<feature type="compositionally biased region" description="Polar residues" evidence="4">
    <location>
        <begin position="192"/>
        <end position="202"/>
    </location>
</feature>
<evidence type="ECO:0000256" key="1">
    <source>
        <dbReference type="ARBA" id="ARBA00004123"/>
    </source>
</evidence>
<dbReference type="PANTHER" id="PTHR13516">
    <property type="entry name" value="RIBONUCLEASE P SUBUNIT P25"/>
    <property type="match status" value="1"/>
</dbReference>
<dbReference type="GO" id="GO:0000172">
    <property type="term" value="C:ribonuclease MRP complex"/>
    <property type="evidence" value="ECO:0007669"/>
    <property type="project" value="TreeGrafter"/>
</dbReference>
<dbReference type="AlphaFoldDB" id="A0A812DRX6"/>
<dbReference type="EC" id="3.1.26.5" evidence="6"/>
<evidence type="ECO:0000256" key="3">
    <source>
        <dbReference type="ARBA" id="ARBA00023242"/>
    </source>
</evidence>
<evidence type="ECO:0000256" key="2">
    <source>
        <dbReference type="ARBA" id="ARBA00008018"/>
    </source>
</evidence>
<comment type="caution">
    <text evidence="6">The sequence shown here is derived from an EMBL/GenBank/DDBJ whole genome shotgun (WGS) entry which is preliminary data.</text>
</comment>
<proteinExistence type="inferred from homology"/>
<dbReference type="OrthoDB" id="424402at2759"/>
<name>A0A812DRX6_ACAPH</name>
<evidence type="ECO:0000256" key="4">
    <source>
        <dbReference type="SAM" id="MobiDB-lite"/>
    </source>
</evidence>
<feature type="domain" description="DNA/RNA-binding protein Alba-like" evidence="5">
    <location>
        <begin position="64"/>
        <end position="125"/>
    </location>
</feature>
<evidence type="ECO:0000313" key="6">
    <source>
        <dbReference type="EMBL" id="CAE1309349.1"/>
    </source>
</evidence>
<reference evidence="6" key="1">
    <citation type="submission" date="2021-01" db="EMBL/GenBank/DDBJ databases">
        <authorList>
            <person name="Li R."/>
            <person name="Bekaert M."/>
        </authorList>
    </citation>
    <scope>NUCLEOTIDE SEQUENCE</scope>
    <source>
        <strain evidence="6">Farmed</strain>
    </source>
</reference>
<dbReference type="EMBL" id="CAHIKZ030004289">
    <property type="protein sequence ID" value="CAE1309349.1"/>
    <property type="molecule type" value="Genomic_DNA"/>
</dbReference>
<keyword evidence="3" id="KW-0539">Nucleus</keyword>